<evidence type="ECO:0000256" key="3">
    <source>
        <dbReference type="ARBA" id="ARBA00022598"/>
    </source>
</evidence>
<keyword evidence="6 10" id="KW-0067">ATP-binding</keyword>
<keyword evidence="9" id="KW-0464">Manganese</keyword>
<evidence type="ECO:0000313" key="14">
    <source>
        <dbReference type="Proteomes" id="UP000321046"/>
    </source>
</evidence>
<evidence type="ECO:0000256" key="9">
    <source>
        <dbReference type="ARBA" id="ARBA00023211"/>
    </source>
</evidence>
<dbReference type="InterPro" id="IPR011761">
    <property type="entry name" value="ATP-grasp"/>
</dbReference>
<evidence type="ECO:0000256" key="10">
    <source>
        <dbReference type="PROSITE-ProRule" id="PRU00409"/>
    </source>
</evidence>
<evidence type="ECO:0000256" key="1">
    <source>
        <dbReference type="ARBA" id="ARBA00001936"/>
    </source>
</evidence>
<protein>
    <submittedName>
        <fullName evidence="13">RimK family alpha-L-glutamate ligase</fullName>
    </submittedName>
</protein>
<keyword evidence="5 10" id="KW-0547">Nucleotide-binding</keyword>
<dbReference type="Pfam" id="PF08443">
    <property type="entry name" value="RimK"/>
    <property type="match status" value="1"/>
</dbReference>
<dbReference type="InterPro" id="IPR004666">
    <property type="entry name" value="Rp_bS6_RimK/Lys_biosynth_LsyX"/>
</dbReference>
<dbReference type="NCBIfam" id="TIGR00768">
    <property type="entry name" value="rimK_fam"/>
    <property type="match status" value="1"/>
</dbReference>
<comment type="caution">
    <text evidence="13">The sequence shown here is derived from an EMBL/GenBank/DDBJ whole genome shotgun (WGS) entry which is preliminary data.</text>
</comment>
<evidence type="ECO:0000256" key="2">
    <source>
        <dbReference type="ARBA" id="ARBA00001946"/>
    </source>
</evidence>
<dbReference type="GO" id="GO:0046872">
    <property type="term" value="F:metal ion binding"/>
    <property type="evidence" value="ECO:0007669"/>
    <property type="project" value="UniProtKB-KW"/>
</dbReference>
<dbReference type="InterPro" id="IPR041107">
    <property type="entry name" value="Rimk_N"/>
</dbReference>
<dbReference type="GO" id="GO:0018169">
    <property type="term" value="F:ribosomal S6-glutamic acid ligase activity"/>
    <property type="evidence" value="ECO:0007669"/>
    <property type="project" value="TreeGrafter"/>
</dbReference>
<dbReference type="OrthoDB" id="3865600at2"/>
<dbReference type="Gene3D" id="3.30.1490.20">
    <property type="entry name" value="ATP-grasp fold, A domain"/>
    <property type="match status" value="1"/>
</dbReference>
<evidence type="ECO:0000256" key="8">
    <source>
        <dbReference type="ARBA" id="ARBA00022917"/>
    </source>
</evidence>
<dbReference type="InterPro" id="IPR013651">
    <property type="entry name" value="ATP-grasp_RimK-type"/>
</dbReference>
<dbReference type="InterPro" id="IPR013815">
    <property type="entry name" value="ATP_grasp_subdomain_1"/>
</dbReference>
<keyword evidence="7" id="KW-0460">Magnesium</keyword>
<dbReference type="Gene3D" id="3.30.470.20">
    <property type="entry name" value="ATP-grasp fold, B domain"/>
    <property type="match status" value="1"/>
</dbReference>
<accession>A0A5C6XJ47</accession>
<organism evidence="13 14">
    <name type="scientific">Lujinxingia vulgaris</name>
    <dbReference type="NCBI Taxonomy" id="2600176"/>
    <lineage>
        <taxon>Bacteria</taxon>
        <taxon>Deltaproteobacteria</taxon>
        <taxon>Bradymonadales</taxon>
        <taxon>Lujinxingiaceae</taxon>
        <taxon>Lujinxingia</taxon>
    </lineage>
</organism>
<sequence>MGVARYRLRGAGRAAPTRGDTAGGAHPHPDESLAGSGDARPGVWADDLYLGGPADLFDCAGDLLRPELGRPAVKLALISTNRNLYSTRRLWEAARKAGHDVRFLHPRRCTTGVDLKGTLISTEGLRMEGFDAAIPRFGASQTRAGLVLLDLLQARGVVTLNTSAAIERCRDKLRSIQHLAIAGLPVPPTVSLYHAERLEETVEQLGGLPIIIKLIKGSHGVGVIRCDTIETLRSTVETLWSLQEEVLLQRYIGESAGKDLRVFVVAGEVVGAMERRAAPGEFRANLHRGGSAQAVDLSDELREIALGASHALGLGIAGVDLLMSADGPLILEVNASPGLEGIEGATGKDIARHIIRATTALTSS</sequence>
<keyword evidence="4" id="KW-0479">Metal-binding</keyword>
<dbReference type="PANTHER" id="PTHR21621:SF7">
    <property type="entry name" value="RIBOSOMAL PROTEIN BS6--L-GLUTAMATE LIGASE"/>
    <property type="match status" value="1"/>
</dbReference>
<evidence type="ECO:0000256" key="6">
    <source>
        <dbReference type="ARBA" id="ARBA00022840"/>
    </source>
</evidence>
<feature type="domain" description="ATP-grasp" evidence="12">
    <location>
        <begin position="176"/>
        <end position="359"/>
    </location>
</feature>
<dbReference type="Proteomes" id="UP000321046">
    <property type="component" value="Unassembled WGS sequence"/>
</dbReference>
<dbReference type="GO" id="GO:0009432">
    <property type="term" value="P:SOS response"/>
    <property type="evidence" value="ECO:0007669"/>
    <property type="project" value="TreeGrafter"/>
</dbReference>
<proteinExistence type="predicted"/>
<reference evidence="13 14" key="1">
    <citation type="submission" date="2019-08" db="EMBL/GenBank/DDBJ databases">
        <title>Bradymonadales sp. TMQ2.</title>
        <authorList>
            <person name="Liang Q."/>
        </authorList>
    </citation>
    <scope>NUCLEOTIDE SEQUENCE [LARGE SCALE GENOMIC DNA]</scope>
    <source>
        <strain evidence="13 14">TMQ2</strain>
    </source>
</reference>
<name>A0A5C6XJ47_9DELT</name>
<comment type="cofactor">
    <cofactor evidence="1">
        <name>Mn(2+)</name>
        <dbReference type="ChEBI" id="CHEBI:29035"/>
    </cofactor>
</comment>
<evidence type="ECO:0000256" key="11">
    <source>
        <dbReference type="SAM" id="MobiDB-lite"/>
    </source>
</evidence>
<evidence type="ECO:0000313" key="13">
    <source>
        <dbReference type="EMBL" id="TXD43485.1"/>
    </source>
</evidence>
<gene>
    <name evidence="13" type="ORF">FRC96_01605</name>
</gene>
<evidence type="ECO:0000259" key="12">
    <source>
        <dbReference type="PROSITE" id="PS50975"/>
    </source>
</evidence>
<feature type="region of interest" description="Disordered" evidence="11">
    <location>
        <begin position="8"/>
        <end position="38"/>
    </location>
</feature>
<evidence type="ECO:0000256" key="7">
    <source>
        <dbReference type="ARBA" id="ARBA00022842"/>
    </source>
</evidence>
<dbReference type="AlphaFoldDB" id="A0A5C6XJ47"/>
<evidence type="ECO:0000256" key="5">
    <source>
        <dbReference type="ARBA" id="ARBA00022741"/>
    </source>
</evidence>
<dbReference type="Pfam" id="PF18030">
    <property type="entry name" value="Rimk_N"/>
    <property type="match status" value="1"/>
</dbReference>
<dbReference type="GO" id="GO:0005524">
    <property type="term" value="F:ATP binding"/>
    <property type="evidence" value="ECO:0007669"/>
    <property type="project" value="UniProtKB-UniRule"/>
</dbReference>
<dbReference type="SUPFAM" id="SSF56059">
    <property type="entry name" value="Glutathione synthetase ATP-binding domain-like"/>
    <property type="match status" value="1"/>
</dbReference>
<keyword evidence="8" id="KW-0648">Protein biosynthesis</keyword>
<dbReference type="PROSITE" id="PS50975">
    <property type="entry name" value="ATP_GRASP"/>
    <property type="match status" value="1"/>
</dbReference>
<dbReference type="GO" id="GO:0005737">
    <property type="term" value="C:cytoplasm"/>
    <property type="evidence" value="ECO:0007669"/>
    <property type="project" value="TreeGrafter"/>
</dbReference>
<keyword evidence="3 13" id="KW-0436">Ligase</keyword>
<comment type="cofactor">
    <cofactor evidence="2">
        <name>Mg(2+)</name>
        <dbReference type="ChEBI" id="CHEBI:18420"/>
    </cofactor>
</comment>
<evidence type="ECO:0000256" key="4">
    <source>
        <dbReference type="ARBA" id="ARBA00022723"/>
    </source>
</evidence>
<dbReference type="EMBL" id="VOSL01000009">
    <property type="protein sequence ID" value="TXD43485.1"/>
    <property type="molecule type" value="Genomic_DNA"/>
</dbReference>
<dbReference type="Gene3D" id="3.40.50.20">
    <property type="match status" value="1"/>
</dbReference>
<dbReference type="PANTHER" id="PTHR21621">
    <property type="entry name" value="RIBOSOMAL PROTEIN S6 MODIFICATION PROTEIN"/>
    <property type="match status" value="1"/>
</dbReference>
<dbReference type="GO" id="GO:0006412">
    <property type="term" value="P:translation"/>
    <property type="evidence" value="ECO:0007669"/>
    <property type="project" value="UniProtKB-KW"/>
</dbReference>